<comment type="catalytic activity">
    <reaction evidence="11">
        <text>2 L-dopa + O2 = 2 L-dopaquinone + 2 H2O</text>
        <dbReference type="Rhea" id="RHEA:34287"/>
        <dbReference type="ChEBI" id="CHEBI:15377"/>
        <dbReference type="ChEBI" id="CHEBI:15379"/>
        <dbReference type="ChEBI" id="CHEBI:57504"/>
        <dbReference type="ChEBI" id="CHEBI:57924"/>
        <dbReference type="EC" id="1.14.18.1"/>
    </reaction>
</comment>
<dbReference type="SUPFAM" id="SSF48050">
    <property type="entry name" value="Hemocyanin, N-terminal domain"/>
    <property type="match status" value="1"/>
</dbReference>
<dbReference type="PANTHER" id="PTHR11511:SF4">
    <property type="entry name" value="PHENOLOXIDASE 2-RELATED"/>
    <property type="match status" value="1"/>
</dbReference>
<keyword evidence="10" id="KW-1015">Disulfide bond</keyword>
<dbReference type="PROSITE" id="PS00210">
    <property type="entry name" value="HEMOCYANIN_2"/>
    <property type="match status" value="1"/>
</dbReference>
<dbReference type="InterPro" id="IPR005203">
    <property type="entry name" value="Hemocyanin_C"/>
</dbReference>
<dbReference type="FunFam" id="1.10.1280.10:FF:000004">
    <property type="entry name" value="Hemocyanin subunit 2"/>
    <property type="match status" value="1"/>
</dbReference>
<dbReference type="EMBL" id="CALOZG010000010">
    <property type="protein sequence ID" value="CAH4030663.1"/>
    <property type="molecule type" value="Genomic_DNA"/>
</dbReference>
<dbReference type="SUPFAM" id="SSF81296">
    <property type="entry name" value="E set domains"/>
    <property type="match status" value="1"/>
</dbReference>
<feature type="compositionally biased region" description="Basic and acidic residues" evidence="13">
    <location>
        <begin position="824"/>
        <end position="852"/>
    </location>
</feature>
<dbReference type="GO" id="GO:0046872">
    <property type="term" value="F:metal ion binding"/>
    <property type="evidence" value="ECO:0007669"/>
    <property type="project" value="UniProtKB-KW"/>
</dbReference>
<evidence type="ECO:0000256" key="6">
    <source>
        <dbReference type="ARBA" id="ARBA00022723"/>
    </source>
</evidence>
<dbReference type="InterPro" id="IPR014756">
    <property type="entry name" value="Ig_E-set"/>
</dbReference>
<evidence type="ECO:0000256" key="13">
    <source>
        <dbReference type="SAM" id="MobiDB-lite"/>
    </source>
</evidence>
<dbReference type="PANTHER" id="PTHR11511">
    <property type="entry name" value="LARVAL STORAGE PROTEIN/PHENOLOXIDASE"/>
    <property type="match status" value="1"/>
</dbReference>
<name>A0A9P0TIP9_PIEBR</name>
<keyword evidence="5" id="KW-0964">Secreted</keyword>
<dbReference type="FunFam" id="2.60.40.1520:FF:000001">
    <property type="entry name" value="Hemocyanin subunit 2"/>
    <property type="match status" value="1"/>
</dbReference>
<sequence length="1803" mass="210920">MQKGENKEVFQLPDNYYPEKYKSSSNVLADRFGNDAIKTIPIRNIALPDLSLPQQLPYNAQFSLWIEKHRKMAAKLIDIFMGMRDVDDLQSICSYCQMRINPYLFNYCLSVAILHRDDTRGLNIPTFAETFPDKFMDPKVFRKAREVSSVVPTGNRQMPVLIPQNYTAAESEPEQRVAYFREDIGINLHHWHWHLVYPFDASDRSIVAKDRRGELFYYMHQQIVARYTTERYCNNLGRPRRYSNFREPIEEGYFPKLDSQVASRAWPPRFEGSKIQDLNRPVDQIRSDVSEMETWRDRFIEAINSMSIMLPNGRRIPLDDETGIDNLGNMMESSILSPNRSFYGDLHNMGHVFISYAHDPDHRNLEQFGVMGDSATAMRDPIFYRWHAYVDDLFLLYKNKLQPYSSDKLDFAGIRVLSVDLQSTGGANTLSTQWEQSTVDLGRGLDFTPRGSVLARFTHLTHDDFTYVIEVNNTSGQGAMGTVRLFMAPTQDERGNPLNFNDQRRLMIELDKFTQSIPAGTSTIRRSSLDSSVTIPYERTFRRQADRPGDPGSGTAAEFDFCGCGWPHHMLVPKGTTSGFPMVLFCMISNWNDDRVVQDTVGSCNDAASYCGLRDRKFPDKRAMGYPFDRPIPVSRLNDFLTPNMNVRDCTIRFKDAVRQRQGKPHIGDSGSYTQVSEFSSSGEFLQSSQFVPSNLNQMDDNEIKNVESQTITIATDECNDNIDIDAAIFSVILLVVCEPQQEALADGDTSGLYYNFDKSYGWNFDSRLDESRYDEVDHSQRSYRSRDNKSGEEVDPDIKKKDQNYNDRNREKQNDHPQNNNHVGDRNRYRENDKDNNGKHERYNERDKNWEEGNDNVDSNRDDKGRSDKNKDFNKEDKNKDRSQDKYRKKGNESENRNGEKQYSKNIDSTQESDKDKNYDRQNQYNKSSPDDQNNQRGFDKQDKDRGYKSNNEKDDSNYKNDKNRKQEKERENDKNDKGIKKYDSDSKNKNDANTNYKKETTNEDKDDRRRYQEVVNRDDKKDKENNYDSKYNVQSNKNRNNGNDDYSREPENKGSSRLDEKDMNSNNNYQYKGEKQSYSRSKSESYKEKSYTNHSPGYGYTYLESLITAPKSNSDNSKDIAMEGPKYKDSRSKEQGKKKEVIEIHGYISKGKEQSDKQVEVDVIVKKADTTLGTGLDTNGGIHIHKVLNNEENEKGYQIEEPQSKLTYEYIKPDKKSENKEKDYRQLFNNHIQDKKDLLGGIELLGLISNIGQEIKEQVIEKIPGYHIIQNLDPRRQKNKSKQEYIYDQNQKNPKIDLEVYYPPKKQDEDKGKKVESKSFSQFDKQDKDTEIFAKEKNKKERVNSKYLHQDRKLINEKEDTYKSMEKNEILGKYIYTANKDNINKEKDIDIHTKPYGERNKEVKGYQQEGQKEIYDYKISHKQIDRGEKNSQKYVTSNNYDSEKNNEGYQYDVKYNSGSSYKKSEKNDITEQPYNNRKNGGYQDPNYFYEPVKIKQDLVNYNHNDDYPSRKYLLQDRGSHGPYYRGPEYSNQPDKINPLQDFIKSKQKEDKYIYDYTIGNLEKQGPVFNYNTPHSTLPYSDNKSLGQYDKQRDYSYYNEYRPANEYEYNSKHNYDPKPNEGWSYQGFSINDQGKEKLEEKNNFPKYEEDKEDQGYIRNGNPYYGSKNYDDFHYREPYYVNKGYPNYIFPNYNQGLIESGFGLPHPYPLPSLINHLSQQILGSAGRVQKYNQNYTNMPQQRDYNLHFGESKSIVSHPNNDDANNYYKYRKPVYDTAYQSSNKEYTYQYQLPYATVFARMGIS</sequence>
<feature type="compositionally biased region" description="Basic and acidic residues" evidence="13">
    <location>
        <begin position="859"/>
        <end position="904"/>
    </location>
</feature>
<dbReference type="EC" id="1.14.18.1" evidence="4"/>
<keyword evidence="16" id="KW-1185">Reference proteome</keyword>
<dbReference type="Gene3D" id="1.10.1280.10">
    <property type="entry name" value="Di-copper center containing domain from catechol oxidase"/>
    <property type="match status" value="1"/>
</dbReference>
<comment type="caution">
    <text evidence="15">The sequence shown here is derived from an EMBL/GenBank/DDBJ whole genome shotgun (WGS) entry which is preliminary data.</text>
</comment>
<keyword evidence="8" id="KW-0186">Copper</keyword>
<feature type="compositionally biased region" description="Polar residues" evidence="13">
    <location>
        <begin position="1030"/>
        <end position="1046"/>
    </location>
</feature>
<evidence type="ECO:0000256" key="10">
    <source>
        <dbReference type="ARBA" id="ARBA00023157"/>
    </source>
</evidence>
<feature type="region of interest" description="Disordered" evidence="13">
    <location>
        <begin position="773"/>
        <end position="1097"/>
    </location>
</feature>
<feature type="compositionally biased region" description="Basic and acidic residues" evidence="13">
    <location>
        <begin position="939"/>
        <end position="1029"/>
    </location>
</feature>
<feature type="compositionally biased region" description="Basic and acidic residues" evidence="13">
    <location>
        <begin position="1047"/>
        <end position="1065"/>
    </location>
</feature>
<dbReference type="Pfam" id="PF03723">
    <property type="entry name" value="Hemocyanin_C"/>
    <property type="match status" value="1"/>
</dbReference>
<feature type="region of interest" description="Disordered" evidence="13">
    <location>
        <begin position="1112"/>
        <end position="1140"/>
    </location>
</feature>
<dbReference type="InterPro" id="IPR002227">
    <property type="entry name" value="Tyrosinase_Cu-bd"/>
</dbReference>
<dbReference type="GO" id="GO:0004503">
    <property type="term" value="F:tyrosinase activity"/>
    <property type="evidence" value="ECO:0007669"/>
    <property type="project" value="UniProtKB-EC"/>
</dbReference>
<evidence type="ECO:0000313" key="15">
    <source>
        <dbReference type="EMBL" id="CAH4030663.1"/>
    </source>
</evidence>
<feature type="compositionally biased region" description="Basic and acidic residues" evidence="13">
    <location>
        <begin position="1118"/>
        <end position="1140"/>
    </location>
</feature>
<feature type="domain" description="Tyrosinase copper-binding" evidence="14">
    <location>
        <begin position="380"/>
        <end position="391"/>
    </location>
</feature>
<dbReference type="Proteomes" id="UP001152562">
    <property type="component" value="Unassembled WGS sequence"/>
</dbReference>
<comment type="catalytic activity">
    <reaction evidence="12">
        <text>L-tyrosine + O2 = L-dopaquinone + H2O</text>
        <dbReference type="Rhea" id="RHEA:18117"/>
        <dbReference type="ChEBI" id="CHEBI:15377"/>
        <dbReference type="ChEBI" id="CHEBI:15379"/>
        <dbReference type="ChEBI" id="CHEBI:57924"/>
        <dbReference type="ChEBI" id="CHEBI:58315"/>
        <dbReference type="EC" id="1.14.18.1"/>
    </reaction>
</comment>
<gene>
    <name evidence="15" type="ORF">PIBRA_LOCUS7288</name>
</gene>
<evidence type="ECO:0000256" key="2">
    <source>
        <dbReference type="ARBA" id="ARBA00004613"/>
    </source>
</evidence>
<organism evidence="15 16">
    <name type="scientific">Pieris brassicae</name>
    <name type="common">White butterfly</name>
    <name type="synonym">Large white butterfly</name>
    <dbReference type="NCBI Taxonomy" id="7116"/>
    <lineage>
        <taxon>Eukaryota</taxon>
        <taxon>Metazoa</taxon>
        <taxon>Ecdysozoa</taxon>
        <taxon>Arthropoda</taxon>
        <taxon>Hexapoda</taxon>
        <taxon>Insecta</taxon>
        <taxon>Pterygota</taxon>
        <taxon>Neoptera</taxon>
        <taxon>Endopterygota</taxon>
        <taxon>Lepidoptera</taxon>
        <taxon>Glossata</taxon>
        <taxon>Ditrysia</taxon>
        <taxon>Papilionoidea</taxon>
        <taxon>Pieridae</taxon>
        <taxon>Pierinae</taxon>
        <taxon>Pieris</taxon>
    </lineage>
</organism>
<accession>A0A9P0TIP9</accession>
<evidence type="ECO:0000256" key="5">
    <source>
        <dbReference type="ARBA" id="ARBA00022525"/>
    </source>
</evidence>
<protein>
    <recommendedName>
        <fullName evidence="4">tyrosinase</fullName>
        <ecNumber evidence="4">1.14.18.1</ecNumber>
    </recommendedName>
</protein>
<dbReference type="SUPFAM" id="SSF48056">
    <property type="entry name" value="Di-copper centre-containing domain"/>
    <property type="match status" value="1"/>
</dbReference>
<dbReference type="InterPro" id="IPR005204">
    <property type="entry name" value="Hemocyanin_N"/>
</dbReference>
<dbReference type="GO" id="GO:0005576">
    <property type="term" value="C:extracellular region"/>
    <property type="evidence" value="ECO:0007669"/>
    <property type="project" value="UniProtKB-SubCell"/>
</dbReference>
<evidence type="ECO:0000256" key="8">
    <source>
        <dbReference type="ARBA" id="ARBA00023008"/>
    </source>
</evidence>
<feature type="compositionally biased region" description="Polar residues" evidence="13">
    <location>
        <begin position="922"/>
        <end position="938"/>
    </location>
</feature>
<dbReference type="PROSITE" id="PS00209">
    <property type="entry name" value="HEMOCYANIN_1"/>
    <property type="match status" value="1"/>
</dbReference>
<keyword evidence="9" id="KW-0503">Monooxygenase</keyword>
<proteinExistence type="inferred from homology"/>
<evidence type="ECO:0000256" key="11">
    <source>
        <dbReference type="ARBA" id="ARBA00048233"/>
    </source>
</evidence>
<evidence type="ECO:0000256" key="4">
    <source>
        <dbReference type="ARBA" id="ARBA00011906"/>
    </source>
</evidence>
<comment type="similarity">
    <text evidence="3">Belongs to the tyrosinase family.</text>
</comment>
<evidence type="ECO:0000256" key="9">
    <source>
        <dbReference type="ARBA" id="ARBA00023033"/>
    </source>
</evidence>
<dbReference type="Gene3D" id="2.60.40.1520">
    <property type="entry name" value="Hemocyanin, C-terminal domain"/>
    <property type="match status" value="1"/>
</dbReference>
<dbReference type="InterPro" id="IPR013788">
    <property type="entry name" value="Hemocyanin/hexamerin"/>
</dbReference>
<dbReference type="InterPro" id="IPR008922">
    <property type="entry name" value="Di-copper_centre_dom_sf"/>
</dbReference>
<evidence type="ECO:0000256" key="12">
    <source>
        <dbReference type="ARBA" id="ARBA00048881"/>
    </source>
</evidence>
<dbReference type="InterPro" id="IPR000896">
    <property type="entry name" value="Hemocyanin/hexamerin_mid_dom"/>
</dbReference>
<evidence type="ECO:0000256" key="3">
    <source>
        <dbReference type="ARBA" id="ARBA00009928"/>
    </source>
</evidence>
<dbReference type="Pfam" id="PF00372">
    <property type="entry name" value="Hemocyanin_M"/>
    <property type="match status" value="1"/>
</dbReference>
<evidence type="ECO:0000259" key="14">
    <source>
        <dbReference type="PROSITE" id="PS00498"/>
    </source>
</evidence>
<dbReference type="PROSITE" id="PS00498">
    <property type="entry name" value="TYROSINASE_2"/>
    <property type="match status" value="1"/>
</dbReference>
<evidence type="ECO:0000313" key="16">
    <source>
        <dbReference type="Proteomes" id="UP001152562"/>
    </source>
</evidence>
<evidence type="ECO:0000256" key="1">
    <source>
        <dbReference type="ARBA" id="ARBA00001973"/>
    </source>
</evidence>
<comment type="subcellular location">
    <subcellularLocation>
        <location evidence="2">Secreted</location>
    </subcellularLocation>
</comment>
<dbReference type="Gene3D" id="1.20.1370.10">
    <property type="entry name" value="Hemocyanin, N-terminal domain"/>
    <property type="match status" value="1"/>
</dbReference>
<reference evidence="15" key="1">
    <citation type="submission" date="2022-05" db="EMBL/GenBank/DDBJ databases">
        <authorList>
            <person name="Okamura Y."/>
        </authorList>
    </citation>
    <scope>NUCLEOTIDE SEQUENCE</scope>
</reference>
<feature type="region of interest" description="Disordered" evidence="13">
    <location>
        <begin position="1425"/>
        <end position="1485"/>
    </location>
</feature>
<keyword evidence="7" id="KW-0560">Oxidoreductase</keyword>
<feature type="compositionally biased region" description="Basic and acidic residues" evidence="13">
    <location>
        <begin position="773"/>
        <end position="816"/>
    </location>
</feature>
<dbReference type="InterPro" id="IPR037020">
    <property type="entry name" value="Hemocyanin_C_sf"/>
</dbReference>
<feature type="compositionally biased region" description="Basic and acidic residues" evidence="13">
    <location>
        <begin position="1074"/>
        <end position="1093"/>
    </location>
</feature>
<keyword evidence="6" id="KW-0479">Metal-binding</keyword>
<evidence type="ECO:0000256" key="7">
    <source>
        <dbReference type="ARBA" id="ARBA00023002"/>
    </source>
</evidence>
<dbReference type="Pfam" id="PF03722">
    <property type="entry name" value="Hemocyanin_N"/>
    <property type="match status" value="1"/>
</dbReference>
<comment type="cofactor">
    <cofactor evidence="1">
        <name>Cu(2+)</name>
        <dbReference type="ChEBI" id="CHEBI:29036"/>
    </cofactor>
</comment>
<dbReference type="InterPro" id="IPR036697">
    <property type="entry name" value="Hemocyanin_N_sf"/>
</dbReference>
<dbReference type="GO" id="GO:0006583">
    <property type="term" value="P:melanin biosynthetic process from tyrosine"/>
    <property type="evidence" value="ECO:0007669"/>
    <property type="project" value="UniProtKB-ARBA"/>
</dbReference>
<dbReference type="PRINTS" id="PR00187">
    <property type="entry name" value="HAEMOCYANIN"/>
</dbReference>